<feature type="transmembrane region" description="Helical" evidence="1">
    <location>
        <begin position="66"/>
        <end position="84"/>
    </location>
</feature>
<feature type="transmembrane region" description="Helical" evidence="1">
    <location>
        <begin position="40"/>
        <end position="60"/>
    </location>
</feature>
<evidence type="ECO:0000313" key="3">
    <source>
        <dbReference type="Proteomes" id="UP000827562"/>
    </source>
</evidence>
<keyword evidence="1" id="KW-1133">Transmembrane helix</keyword>
<reference evidence="2 3" key="1">
    <citation type="submission" date="2021-04" db="EMBL/GenBank/DDBJ databases">
        <authorList>
            <person name="Shkoporov A.N."/>
            <person name="Stockdale S.R."/>
            <person name="Guerin E."/>
            <person name="Ross R.P."/>
            <person name="Hill C."/>
        </authorList>
    </citation>
    <scope>NUCLEOTIDE SEQUENCE [LARGE SCALE GENOMIC DNA]</scope>
    <source>
        <strain evidence="3">cr77_1</strain>
    </source>
</reference>
<gene>
    <name evidence="2" type="primary">gp_16575</name>
</gene>
<proteinExistence type="predicted"/>
<evidence type="ECO:0000256" key="1">
    <source>
        <dbReference type="SAM" id="Phobius"/>
    </source>
</evidence>
<keyword evidence="1" id="KW-0812">Transmembrane</keyword>
<evidence type="ECO:0000313" key="2">
    <source>
        <dbReference type="EMBL" id="QWM89805.1"/>
    </source>
</evidence>
<protein>
    <submittedName>
        <fullName evidence="2">Uncharacterized protein</fullName>
    </submittedName>
</protein>
<accession>A0AAE7RW65</accession>
<dbReference type="GeneID" id="75692134"/>
<dbReference type="KEGG" id="vg:75692134"/>
<name>A0AAE7RW65_9CAUD</name>
<sequence length="129" mass="15469">MTCEWTRDYLNQSKICLTALYHYSGYFKLINMKKYHRLRLLSNITEAIEMTLFILWGLSILFIESFIGLLIYYMVGIIPILFIWRKHIVKKHLKKKVYATICIFNRLLIDSISVLRARNKSKKEEKAFK</sequence>
<keyword evidence="3" id="KW-1185">Reference proteome</keyword>
<dbReference type="RefSeq" id="YP_010359377.1">
    <property type="nucleotide sequence ID" value="NC_062772.1"/>
</dbReference>
<dbReference type="Proteomes" id="UP000827562">
    <property type="component" value="Segment"/>
</dbReference>
<dbReference type="EMBL" id="MZ130482">
    <property type="protein sequence ID" value="QWM89805.1"/>
    <property type="molecule type" value="Genomic_DNA"/>
</dbReference>
<keyword evidence="1" id="KW-0472">Membrane</keyword>
<organism evidence="2 3">
    <name type="scientific">uncultured phage cr77_1</name>
    <dbReference type="NCBI Taxonomy" id="2986410"/>
    <lineage>
        <taxon>Viruses</taxon>
        <taxon>Duplodnaviria</taxon>
        <taxon>Heunggongvirae</taxon>
        <taxon>Uroviricota</taxon>
        <taxon>Caudoviricetes</taxon>
        <taxon>Crassvirales</taxon>
        <taxon>Suoliviridae</taxon>
        <taxon>Boorivirinae</taxon>
        <taxon>Canhaevirus</taxon>
        <taxon>Canhaevirus faecalis</taxon>
    </lineage>
</organism>